<keyword evidence="4 7" id="KW-0472">Membrane</keyword>
<feature type="transmembrane region" description="Helical" evidence="7">
    <location>
        <begin position="284"/>
        <end position="304"/>
    </location>
</feature>
<evidence type="ECO:0000256" key="7">
    <source>
        <dbReference type="SAM" id="Phobius"/>
    </source>
</evidence>
<gene>
    <name evidence="9" type="ORF">BS47DRAFT_1323455</name>
</gene>
<dbReference type="PANTHER" id="PTHR43220:SF18">
    <property type="entry name" value="TRANSMEMBRANE PROTEIN 41B"/>
    <property type="match status" value="1"/>
</dbReference>
<name>A0A9P6E2E6_9AGAM</name>
<proteinExistence type="inferred from homology"/>
<accession>A0A9P6E2E6</accession>
<evidence type="ECO:0000256" key="4">
    <source>
        <dbReference type="ARBA" id="ARBA00023136"/>
    </source>
</evidence>
<evidence type="ECO:0000313" key="9">
    <source>
        <dbReference type="EMBL" id="KAF9520913.1"/>
    </source>
</evidence>
<keyword evidence="2 7" id="KW-0812">Transmembrane</keyword>
<dbReference type="PANTHER" id="PTHR43220">
    <property type="match status" value="1"/>
</dbReference>
<feature type="transmembrane region" description="Helical" evidence="7">
    <location>
        <begin position="325"/>
        <end position="345"/>
    </location>
</feature>
<feature type="compositionally biased region" description="Acidic residues" evidence="6">
    <location>
        <begin position="398"/>
        <end position="408"/>
    </location>
</feature>
<dbReference type="GO" id="GO:0000045">
    <property type="term" value="P:autophagosome assembly"/>
    <property type="evidence" value="ECO:0007669"/>
    <property type="project" value="TreeGrafter"/>
</dbReference>
<comment type="similarity">
    <text evidence="5">Belongs to the TMEM41 family.</text>
</comment>
<evidence type="ECO:0000259" key="8">
    <source>
        <dbReference type="Pfam" id="PF09335"/>
    </source>
</evidence>
<keyword evidence="10" id="KW-1185">Reference proteome</keyword>
<evidence type="ECO:0000256" key="5">
    <source>
        <dbReference type="ARBA" id="ARBA00025797"/>
    </source>
</evidence>
<protein>
    <recommendedName>
        <fullName evidence="8">VTT domain-containing protein</fullName>
    </recommendedName>
</protein>
<dbReference type="OrthoDB" id="3364966at2759"/>
<dbReference type="EMBL" id="MU128910">
    <property type="protein sequence ID" value="KAF9520913.1"/>
    <property type="molecule type" value="Genomic_DNA"/>
</dbReference>
<feature type="region of interest" description="Disordered" evidence="6">
    <location>
        <begin position="397"/>
        <end position="436"/>
    </location>
</feature>
<feature type="transmembrane region" description="Helical" evidence="7">
    <location>
        <begin position="105"/>
        <end position="131"/>
    </location>
</feature>
<dbReference type="AlphaFoldDB" id="A0A9P6E2E6"/>
<sequence length="436" mass="47784">MASTSGGPGNGSSRHYAHTLHNKSSSLTLCTIRPAVDSSSSSLPSSPTEYSRLFGPLSLHVRSTRRYVASDNTLNRPDADLGIRLEDDQVNPPKFKLWDLKRRPLLHAALQMTGIFLVSTILLGGTLWLALPTLSEEDRPQLRIPKTFAELQDLNMLLKKYKTIYPFRTVICFVVTYLFLQAFSLPGSMYLSILGGAVWGMAVALPLCCACVATGATLCYAISAALGPALLTLPKWKDRIDKWALKVETQRSNLLSFLIVLRIAPFPPHWVVNVVCPHLGIGVLPFWISTFFGIMGVTVIHTTIGGGLDEMTSAKDFRLISWENALGLSAIVIAVLIPVGLRYYWRSELQSVADVENPTGDDQVQLEGVIVESGGIIDGPDKAKAIVGPPTGTLILLDDSDDEEEDFDPYSRGDVSQNASDAEELDEIPRRTFTRQ</sequence>
<evidence type="ECO:0000256" key="1">
    <source>
        <dbReference type="ARBA" id="ARBA00004141"/>
    </source>
</evidence>
<evidence type="ECO:0000256" key="3">
    <source>
        <dbReference type="ARBA" id="ARBA00022989"/>
    </source>
</evidence>
<dbReference type="Proteomes" id="UP000886523">
    <property type="component" value="Unassembled WGS sequence"/>
</dbReference>
<feature type="transmembrane region" description="Helical" evidence="7">
    <location>
        <begin position="163"/>
        <end position="180"/>
    </location>
</feature>
<reference evidence="9" key="1">
    <citation type="journal article" date="2020" name="Nat. Commun.">
        <title>Large-scale genome sequencing of mycorrhizal fungi provides insights into the early evolution of symbiotic traits.</title>
        <authorList>
            <person name="Miyauchi S."/>
            <person name="Kiss E."/>
            <person name="Kuo A."/>
            <person name="Drula E."/>
            <person name="Kohler A."/>
            <person name="Sanchez-Garcia M."/>
            <person name="Morin E."/>
            <person name="Andreopoulos B."/>
            <person name="Barry K.W."/>
            <person name="Bonito G."/>
            <person name="Buee M."/>
            <person name="Carver A."/>
            <person name="Chen C."/>
            <person name="Cichocki N."/>
            <person name="Clum A."/>
            <person name="Culley D."/>
            <person name="Crous P.W."/>
            <person name="Fauchery L."/>
            <person name="Girlanda M."/>
            <person name="Hayes R.D."/>
            <person name="Keri Z."/>
            <person name="LaButti K."/>
            <person name="Lipzen A."/>
            <person name="Lombard V."/>
            <person name="Magnuson J."/>
            <person name="Maillard F."/>
            <person name="Murat C."/>
            <person name="Nolan M."/>
            <person name="Ohm R.A."/>
            <person name="Pangilinan J."/>
            <person name="Pereira M.F."/>
            <person name="Perotto S."/>
            <person name="Peter M."/>
            <person name="Pfister S."/>
            <person name="Riley R."/>
            <person name="Sitrit Y."/>
            <person name="Stielow J.B."/>
            <person name="Szollosi G."/>
            <person name="Zifcakova L."/>
            <person name="Stursova M."/>
            <person name="Spatafora J.W."/>
            <person name="Tedersoo L."/>
            <person name="Vaario L.M."/>
            <person name="Yamada A."/>
            <person name="Yan M."/>
            <person name="Wang P."/>
            <person name="Xu J."/>
            <person name="Bruns T."/>
            <person name="Baldrian P."/>
            <person name="Vilgalys R."/>
            <person name="Dunand C."/>
            <person name="Henrissat B."/>
            <person name="Grigoriev I.V."/>
            <person name="Hibbett D."/>
            <person name="Nagy L.G."/>
            <person name="Martin F.M."/>
        </authorList>
    </citation>
    <scope>NUCLEOTIDE SEQUENCE</scope>
    <source>
        <strain evidence="9">UP504</strain>
    </source>
</reference>
<comment type="caution">
    <text evidence="9">The sequence shown here is derived from an EMBL/GenBank/DDBJ whole genome shotgun (WGS) entry which is preliminary data.</text>
</comment>
<dbReference type="InterPro" id="IPR045014">
    <property type="entry name" value="TM41A/B"/>
</dbReference>
<evidence type="ECO:0000256" key="2">
    <source>
        <dbReference type="ARBA" id="ARBA00022692"/>
    </source>
</evidence>
<dbReference type="InterPro" id="IPR032816">
    <property type="entry name" value="VTT_dom"/>
</dbReference>
<keyword evidence="3 7" id="KW-1133">Transmembrane helix</keyword>
<comment type="subcellular location">
    <subcellularLocation>
        <location evidence="1">Membrane</location>
        <topology evidence="1">Multi-pass membrane protein</topology>
    </subcellularLocation>
</comment>
<evidence type="ECO:0000256" key="6">
    <source>
        <dbReference type="SAM" id="MobiDB-lite"/>
    </source>
</evidence>
<evidence type="ECO:0000313" key="10">
    <source>
        <dbReference type="Proteomes" id="UP000886523"/>
    </source>
</evidence>
<dbReference type="Pfam" id="PF09335">
    <property type="entry name" value="VTT_dom"/>
    <property type="match status" value="1"/>
</dbReference>
<organism evidence="9 10">
    <name type="scientific">Hydnum rufescens UP504</name>
    <dbReference type="NCBI Taxonomy" id="1448309"/>
    <lineage>
        <taxon>Eukaryota</taxon>
        <taxon>Fungi</taxon>
        <taxon>Dikarya</taxon>
        <taxon>Basidiomycota</taxon>
        <taxon>Agaricomycotina</taxon>
        <taxon>Agaricomycetes</taxon>
        <taxon>Cantharellales</taxon>
        <taxon>Hydnaceae</taxon>
        <taxon>Hydnum</taxon>
    </lineage>
</organism>
<dbReference type="GO" id="GO:0005789">
    <property type="term" value="C:endoplasmic reticulum membrane"/>
    <property type="evidence" value="ECO:0007669"/>
    <property type="project" value="TreeGrafter"/>
</dbReference>
<feature type="domain" description="VTT" evidence="8">
    <location>
        <begin position="186"/>
        <end position="305"/>
    </location>
</feature>